<organism evidence="3 4">
    <name type="scientific">Marasmius crinis-equi</name>
    <dbReference type="NCBI Taxonomy" id="585013"/>
    <lineage>
        <taxon>Eukaryota</taxon>
        <taxon>Fungi</taxon>
        <taxon>Dikarya</taxon>
        <taxon>Basidiomycota</taxon>
        <taxon>Agaricomycotina</taxon>
        <taxon>Agaricomycetes</taxon>
        <taxon>Agaricomycetidae</taxon>
        <taxon>Agaricales</taxon>
        <taxon>Marasmiineae</taxon>
        <taxon>Marasmiaceae</taxon>
        <taxon>Marasmius</taxon>
    </lineage>
</organism>
<dbReference type="InterPro" id="IPR036291">
    <property type="entry name" value="NAD(P)-bd_dom_sf"/>
</dbReference>
<keyword evidence="1" id="KW-0560">Oxidoreductase</keyword>
<feature type="transmembrane region" description="Helical" evidence="2">
    <location>
        <begin position="245"/>
        <end position="264"/>
    </location>
</feature>
<evidence type="ECO:0000313" key="4">
    <source>
        <dbReference type="Proteomes" id="UP001465976"/>
    </source>
</evidence>
<evidence type="ECO:0000313" key="3">
    <source>
        <dbReference type="EMBL" id="KAL0574370.1"/>
    </source>
</evidence>
<keyword evidence="2" id="KW-0812">Transmembrane</keyword>
<dbReference type="PANTHER" id="PTHR47534:SF3">
    <property type="entry name" value="ALCOHOL DEHYDROGENASE-LIKE C-TERMINAL DOMAIN-CONTAINING PROTEIN"/>
    <property type="match status" value="1"/>
</dbReference>
<reference evidence="3 4" key="1">
    <citation type="submission" date="2024-02" db="EMBL/GenBank/DDBJ databases">
        <title>A draft genome for the cacao thread blight pathogen Marasmius crinis-equi.</title>
        <authorList>
            <person name="Cohen S.P."/>
            <person name="Baruah I.K."/>
            <person name="Amoako-Attah I."/>
            <person name="Bukari Y."/>
            <person name="Meinhardt L.W."/>
            <person name="Bailey B.A."/>
        </authorList>
    </citation>
    <scope>NUCLEOTIDE SEQUENCE [LARGE SCALE GENOMIC DNA]</scope>
    <source>
        <strain evidence="3 4">GH-76</strain>
    </source>
</reference>
<keyword evidence="2" id="KW-0472">Membrane</keyword>
<dbReference type="PRINTS" id="PR00081">
    <property type="entry name" value="GDHRDH"/>
</dbReference>
<name>A0ABR3FG85_9AGAR</name>
<dbReference type="SUPFAM" id="SSF51735">
    <property type="entry name" value="NAD(P)-binding Rossmann-fold domains"/>
    <property type="match status" value="1"/>
</dbReference>
<dbReference type="Proteomes" id="UP001465976">
    <property type="component" value="Unassembled WGS sequence"/>
</dbReference>
<protein>
    <recommendedName>
        <fullName evidence="5">NAD(P)-binding protein</fullName>
    </recommendedName>
</protein>
<proteinExistence type="predicted"/>
<gene>
    <name evidence="3" type="ORF">V5O48_007593</name>
</gene>
<feature type="non-terminal residue" evidence="3">
    <location>
        <position position="273"/>
    </location>
</feature>
<dbReference type="InterPro" id="IPR002347">
    <property type="entry name" value="SDR_fam"/>
</dbReference>
<keyword evidence="4" id="KW-1185">Reference proteome</keyword>
<keyword evidence="2" id="KW-1133">Transmembrane helix</keyword>
<accession>A0ABR3FG85</accession>
<dbReference type="Pfam" id="PF00106">
    <property type="entry name" value="adh_short"/>
    <property type="match status" value="1"/>
</dbReference>
<dbReference type="CDD" id="cd05233">
    <property type="entry name" value="SDR_c"/>
    <property type="match status" value="1"/>
</dbReference>
<dbReference type="EMBL" id="JBAHYK010000404">
    <property type="protein sequence ID" value="KAL0574370.1"/>
    <property type="molecule type" value="Genomic_DNA"/>
</dbReference>
<dbReference type="PANTHER" id="PTHR47534">
    <property type="entry name" value="YALI0E05731P"/>
    <property type="match status" value="1"/>
</dbReference>
<dbReference type="InterPro" id="IPR052228">
    <property type="entry name" value="Sec_Metab_Biosynth_Oxidored"/>
</dbReference>
<dbReference type="Gene3D" id="3.40.50.720">
    <property type="entry name" value="NAD(P)-binding Rossmann-like Domain"/>
    <property type="match status" value="1"/>
</dbReference>
<comment type="caution">
    <text evidence="3">The sequence shown here is derived from an EMBL/GenBank/DDBJ whole genome shotgun (WGS) entry which is preliminary data.</text>
</comment>
<evidence type="ECO:0000256" key="1">
    <source>
        <dbReference type="ARBA" id="ARBA00023002"/>
    </source>
</evidence>
<sequence>MPSLAQTKAFNASYTLPSTTPIAVLVGGSGGIGASVAEALARYTNGNIHIIIVARNEEASRKVLQACVGPLSPSSSAVIREFVSCDYSLVQSTKAAVQSIADLLKDRASTIDYLVFSSNFASLENKRNDTEEGHDYQLRVRYYHRFQMTYALAALGLLGEGSRVLTILGAGKKGMKVEVKGDDFEFRESEVGSGKLGPAVSTPYTDVGFKELASRYPNVGITHMHPGFVRTGMITDILAGLRKKFIVGPLLYFLANVVVAGVTIQPEESAEYM</sequence>
<evidence type="ECO:0000256" key="2">
    <source>
        <dbReference type="SAM" id="Phobius"/>
    </source>
</evidence>
<evidence type="ECO:0008006" key="5">
    <source>
        <dbReference type="Google" id="ProtNLM"/>
    </source>
</evidence>